<dbReference type="SUPFAM" id="SSF53474">
    <property type="entry name" value="alpha/beta-Hydrolases"/>
    <property type="match status" value="1"/>
</dbReference>
<gene>
    <name evidence="1" type="ORF">L3V18_04645</name>
</gene>
<reference evidence="1" key="2">
    <citation type="submission" date="2022-01" db="EMBL/GenBank/DDBJ databases">
        <authorList>
            <person name="Zhou L.Y."/>
        </authorList>
    </citation>
    <scope>NUCLEOTIDE SEQUENCE</scope>
    <source>
        <strain evidence="1">TLK-CK17</strain>
    </source>
</reference>
<dbReference type="GO" id="GO:0016787">
    <property type="term" value="F:hydrolase activity"/>
    <property type="evidence" value="ECO:0007669"/>
    <property type="project" value="UniProtKB-KW"/>
</dbReference>
<evidence type="ECO:0000313" key="2">
    <source>
        <dbReference type="Proteomes" id="UP001430796"/>
    </source>
</evidence>
<dbReference type="RefSeq" id="WP_237053421.1">
    <property type="nucleotide sequence ID" value="NZ_JAKJPO010000001.1"/>
</dbReference>
<sequence length="237" mass="24858">MTALVILPGLDGTTALLEAFCSRIRQSGLPARTTAYPPDRVLGYPQLESLVRAKLPASEPFVLLGESFSGPLAIRIAARPPANLAGLVLSTTFARSPVPALAPLTGLVRFAPARPPMPLLYWWLLGSWATPPLRSALQSALHTVVPSVLRARAAAAMSVDVSAVLPSIRMPAMHLVASRDRLLGRSAAQLVAHGIPHCRTVTVAGPHLLLQAATEPCALEVADFVSGLAIGNSPARS</sequence>
<dbReference type="EMBL" id="JAKJPO010000001">
    <property type="protein sequence ID" value="MCF7221078.1"/>
    <property type="molecule type" value="Genomic_DNA"/>
</dbReference>
<keyword evidence="1" id="KW-0378">Hydrolase</keyword>
<dbReference type="Gene3D" id="3.40.50.1820">
    <property type="entry name" value="alpha/beta hydrolase"/>
    <property type="match status" value="1"/>
</dbReference>
<name>A0ABS9HR02_9GAMM</name>
<dbReference type="Proteomes" id="UP001430796">
    <property type="component" value="Unassembled WGS sequence"/>
</dbReference>
<protein>
    <submittedName>
        <fullName evidence="1">Alpha/beta hydrolase</fullName>
    </submittedName>
</protein>
<organism evidence="1 2">
    <name type="scientific">Marilutibacter chinensis</name>
    <dbReference type="NCBI Taxonomy" id="2912247"/>
    <lineage>
        <taxon>Bacteria</taxon>
        <taxon>Pseudomonadati</taxon>
        <taxon>Pseudomonadota</taxon>
        <taxon>Gammaproteobacteria</taxon>
        <taxon>Lysobacterales</taxon>
        <taxon>Lysobacteraceae</taxon>
        <taxon>Marilutibacter</taxon>
    </lineage>
</organism>
<dbReference type="InterPro" id="IPR029058">
    <property type="entry name" value="AB_hydrolase_fold"/>
</dbReference>
<comment type="caution">
    <text evidence="1">The sequence shown here is derived from an EMBL/GenBank/DDBJ whole genome shotgun (WGS) entry which is preliminary data.</text>
</comment>
<accession>A0ABS9HR02</accession>
<evidence type="ECO:0000313" key="1">
    <source>
        <dbReference type="EMBL" id="MCF7221078.1"/>
    </source>
</evidence>
<keyword evidence="2" id="KW-1185">Reference proteome</keyword>
<reference evidence="1" key="1">
    <citation type="submission" date="2022-01" db="EMBL/GenBank/DDBJ databases">
        <title>Lysobacter chinensis sp. nov., a bacterium isolated from cow dung compost.</title>
        <authorList>
            <person name="Liu Y."/>
        </authorList>
    </citation>
    <scope>NUCLEOTIDE SEQUENCE</scope>
    <source>
        <strain evidence="1">TLK-CK17</strain>
    </source>
</reference>
<proteinExistence type="predicted"/>